<sequence length="101" mass="11842">MKRSLNLLPQDVSSSVKRMKSTYIAQGHVPNPATRRNVPRQIMFQSESLHPSRERTFCLKLLKANILIKHFRLWLYKNMILIKMFSNAGWLKSVKSVVFLK</sequence>
<reference evidence="1 2" key="1">
    <citation type="submission" date="2012-05" db="EMBL/GenBank/DDBJ databases">
        <title>Recombination and specialization in a pathogen metapopulation.</title>
        <authorList>
            <person name="Gardiner A."/>
            <person name="Kemen E."/>
            <person name="Schultz-Larsen T."/>
            <person name="MacLean D."/>
            <person name="Van Oosterhout C."/>
            <person name="Jones J.D.G."/>
        </authorList>
    </citation>
    <scope>NUCLEOTIDE SEQUENCE [LARGE SCALE GENOMIC DNA]</scope>
    <source>
        <strain evidence="1 2">Ac Nc2</strain>
    </source>
</reference>
<keyword evidence="2" id="KW-1185">Reference proteome</keyword>
<evidence type="ECO:0000313" key="1">
    <source>
        <dbReference type="EMBL" id="CCI11081.1"/>
    </source>
</evidence>
<accession>A0A024FVN3</accession>
<dbReference type="AlphaFoldDB" id="A0A024FVN3"/>
<dbReference type="Proteomes" id="UP000053237">
    <property type="component" value="Unassembled WGS sequence"/>
</dbReference>
<organism evidence="1 2">
    <name type="scientific">Albugo candida</name>
    <dbReference type="NCBI Taxonomy" id="65357"/>
    <lineage>
        <taxon>Eukaryota</taxon>
        <taxon>Sar</taxon>
        <taxon>Stramenopiles</taxon>
        <taxon>Oomycota</taxon>
        <taxon>Peronosporomycetes</taxon>
        <taxon>Albuginales</taxon>
        <taxon>Albuginaceae</taxon>
        <taxon>Albugo</taxon>
    </lineage>
</organism>
<dbReference type="EMBL" id="CAIX01000538">
    <property type="protein sequence ID" value="CCI11081.1"/>
    <property type="molecule type" value="Genomic_DNA"/>
</dbReference>
<gene>
    <name evidence="1" type="ORF">BN9_123320</name>
</gene>
<dbReference type="InParanoid" id="A0A024FVN3"/>
<protein>
    <submittedName>
        <fullName evidence="1">Uncharacterized protein</fullName>
    </submittedName>
</protein>
<evidence type="ECO:0000313" key="2">
    <source>
        <dbReference type="Proteomes" id="UP000053237"/>
    </source>
</evidence>
<comment type="caution">
    <text evidence="1">The sequence shown here is derived from an EMBL/GenBank/DDBJ whole genome shotgun (WGS) entry which is preliminary data.</text>
</comment>
<name>A0A024FVN3_9STRA</name>
<proteinExistence type="predicted"/>